<sequence length="285" mass="33251">MTLKKEANPMGMQRKNIRKEDSIFNHVAVKSDNASRNTAAKIIRRALPEFDGAQCDVKFHRGWGILCSYVTKEDKNPVVWGEYSLDQIMEIAAPVRSRINTLPTGLYKCNDWYEVYEQDSLKDRLMRGYNNIRNVFEDLRVLKEKKRTLGEKLVEYLRKNNWPEEYSIEEIKEKYLLLDWIACQVIHQRPIKTKQLFIYGPPSTQKTLIIGFLAKVMRIYFASSRRNDFTGADNYYDLLVFDEFHEPEEHGVITSAIETGTAYANTLLKVLDGQETRIDTKYGRS</sequence>
<dbReference type="SUPFAM" id="SSF52540">
    <property type="entry name" value="P-loop containing nucleoside triphosphate hydrolases"/>
    <property type="match status" value="1"/>
</dbReference>
<dbReference type="InterPro" id="IPR027417">
    <property type="entry name" value="P-loop_NTPase"/>
</dbReference>
<dbReference type="EMBL" id="EQ975495">
    <property type="protein sequence ID" value="EEF27325.1"/>
    <property type="molecule type" value="Genomic_DNA"/>
</dbReference>
<dbReference type="Proteomes" id="UP000008311">
    <property type="component" value="Unassembled WGS sequence"/>
</dbReference>
<dbReference type="eggNOG" id="ENOG502SMV2">
    <property type="taxonomic scope" value="Eukaryota"/>
</dbReference>
<reference evidence="2" key="1">
    <citation type="journal article" date="2010" name="Nat. Biotechnol.">
        <title>Draft genome sequence of the oilseed species Ricinus communis.</title>
        <authorList>
            <person name="Chan A.P."/>
            <person name="Crabtree J."/>
            <person name="Zhao Q."/>
            <person name="Lorenzi H."/>
            <person name="Orvis J."/>
            <person name="Puiu D."/>
            <person name="Melake-Berhan A."/>
            <person name="Jones K.M."/>
            <person name="Redman J."/>
            <person name="Chen G."/>
            <person name="Cahoon E.B."/>
            <person name="Gedil M."/>
            <person name="Stanke M."/>
            <person name="Haas B.J."/>
            <person name="Wortman J.R."/>
            <person name="Fraser-Liggett C.M."/>
            <person name="Ravel J."/>
            <person name="Rabinowicz P.D."/>
        </authorList>
    </citation>
    <scope>NUCLEOTIDE SEQUENCE [LARGE SCALE GENOMIC DNA]</scope>
    <source>
        <strain evidence="2">cv. Hale</strain>
    </source>
</reference>
<dbReference type="InParanoid" id="B9T9Z5"/>
<evidence type="ECO:0000313" key="2">
    <source>
        <dbReference type="Proteomes" id="UP000008311"/>
    </source>
</evidence>
<organism evidence="1 2">
    <name type="scientific">Ricinus communis</name>
    <name type="common">Castor bean</name>
    <dbReference type="NCBI Taxonomy" id="3988"/>
    <lineage>
        <taxon>Eukaryota</taxon>
        <taxon>Viridiplantae</taxon>
        <taxon>Streptophyta</taxon>
        <taxon>Embryophyta</taxon>
        <taxon>Tracheophyta</taxon>
        <taxon>Spermatophyta</taxon>
        <taxon>Magnoliopsida</taxon>
        <taxon>eudicotyledons</taxon>
        <taxon>Gunneridae</taxon>
        <taxon>Pentapetalae</taxon>
        <taxon>rosids</taxon>
        <taxon>fabids</taxon>
        <taxon>Malpighiales</taxon>
        <taxon>Euphorbiaceae</taxon>
        <taxon>Acalyphoideae</taxon>
        <taxon>Acalypheae</taxon>
        <taxon>Ricinus</taxon>
    </lineage>
</organism>
<gene>
    <name evidence="1" type="ORF">RCOM_2118790</name>
</gene>
<dbReference type="Gene3D" id="3.40.50.300">
    <property type="entry name" value="P-loop containing nucleotide triphosphate hydrolases"/>
    <property type="match status" value="1"/>
</dbReference>
<dbReference type="STRING" id="3988.B9T9Z5"/>
<keyword evidence="2" id="KW-1185">Reference proteome</keyword>
<dbReference type="AlphaFoldDB" id="B9T9Z5"/>
<accession>B9T9Z5</accession>
<name>B9T9Z5_RICCO</name>
<evidence type="ECO:0000313" key="1">
    <source>
        <dbReference type="EMBL" id="EEF27325.1"/>
    </source>
</evidence>
<proteinExistence type="predicted"/>
<protein>
    <submittedName>
        <fullName evidence="1">Uncharacterized protein</fullName>
    </submittedName>
</protein>